<evidence type="ECO:0000313" key="3">
    <source>
        <dbReference type="Proteomes" id="UP000177870"/>
    </source>
</evidence>
<dbReference type="Pfam" id="PF19268">
    <property type="entry name" value="CIS_TMP"/>
    <property type="match status" value="4"/>
</dbReference>
<dbReference type="EMBL" id="CP017599">
    <property type="protein sequence ID" value="AOX03708.1"/>
    <property type="molecule type" value="Genomic_DNA"/>
</dbReference>
<reference evidence="3" key="1">
    <citation type="submission" date="2016-10" db="EMBL/GenBank/DDBJ databases">
        <title>Comparative genomics uncovers the prolific and rare metabolic potential of the cyanobacterial genus Moorea.</title>
        <authorList>
            <person name="Leao T."/>
            <person name="Castelao G."/>
            <person name="Korobeynikov A."/>
            <person name="Monroe E.A."/>
            <person name="Podell S."/>
            <person name="Glukhov E."/>
            <person name="Allen E."/>
            <person name="Gerwick W.H."/>
            <person name="Gerwick L."/>
        </authorList>
    </citation>
    <scope>NUCLEOTIDE SEQUENCE [LARGE SCALE GENOMIC DNA]</scope>
    <source>
        <strain evidence="3">PAL-8-15-08-1</strain>
    </source>
</reference>
<proteinExistence type="predicted"/>
<feature type="region of interest" description="Disordered" evidence="1">
    <location>
        <begin position="102"/>
        <end position="135"/>
    </location>
</feature>
<sequence>MLKPLEVNQQRHIIKKQIIELNLSSQQGAFELQNEVSIIYRHKILPLIDNLFNQFSDLDTIHRINTLEIDLGNIDINNLEQELIDKILEQIQQQLAEQISHSSSSFSTQAQPKTELGESSPLLGRTEGETGKNIGQNKITSVNATSYQRLSDQIGKSEIASKSALQLEIFSYFIQTGMLPWWAENLSKQELEDYCDRLITNSPNQVKSIVKLCLKNPKQLQRIIYQFSDSILLKISGLFTGDSVQFIADYNTDIKPVLAQLEQTRNIPEAKLRLEIWQGILFSISSDSNTQVDKLKLIEENLLHIATSNRINYPDFLTNLVAKIEHLVRQGKEFKSQLPEILDRIQIPSQETQLIRTEERASQLEIFSDFIQTGILPENFSKQELEDYCDRLITNSPNQVKSIVQQSLKNAKHLQRLIYQFSDSTLLKIAGLLTGDLVPFIADYNTDIKPVLEQLEQTRNIPEAKLRLEMWQGILFSLYSESNTKVDKLKFIEENLLHIATSNRINYPELLTNLVAKIEHLVRQGKGFKSQLPEILDRIQIPRQDTQLIRAEERASQLEIFSDFIQTGILPENLSKQELEDYCDRLITNFPNQVKSIVKLCLKNPKHLQRLIYQFSDSILLKIAGLFTGDSVPFIADYNTDIKAVLEQLDQTRNIPEPKLRLEIWQGILFSISSDSNTQVDKLKLIEENLLHIASSNNINYPDFINSIVPKIEHLVKQGKGFKSQLPEILDRIQIPRQDTQLIRAEERASQLEIFSDFIQTGILPENLSKQELEDYCDRLITNFPNQVKSIVKLCLKNPKHLQRLIYQFSDSILLKIAGLFTGDSVPFIADYNTDIKAVLEQLDQTRNIPEPKLRLEIWQGILFSISSDSNTQVDKLKLIEENLLHIASSNNINYPDFINSIVPKIEHLVKQGKGFKSQLPEILDRIKIPSQETQFIKEREQLEYLVRELQHLDLNSQILPQHKQQINQLKTEIEILRNAINNPAQVQRSSDLITRFKQLQKSLETLKFNIQQELKSNQTRFPDVVNTFSDSDEIYIYNAGLILLWPFLTRFFVKIGLVQDKIFINTISAERAALLLQYLVDNSTEIPEHSLPLNKILCGIDLLEPIDTNLEITEQERAESENLLSAVIQNWSILKNTSIEGFRTAFLQRNGMVRVRDGSWLLQVERETYDILLDRIPWSIRVVKLPWMDNILYVEW</sequence>
<name>A0A1D8U1F1_9CYAN</name>
<accession>A0A1D8U1F1</accession>
<dbReference type="STRING" id="1458985.BJP34_33580"/>
<dbReference type="AlphaFoldDB" id="A0A1D8U1F1"/>
<dbReference type="Proteomes" id="UP000177870">
    <property type="component" value="Chromosome"/>
</dbReference>
<dbReference type="KEGG" id="mpro:BJP34_33580"/>
<organism evidence="2 3">
    <name type="scientific">Moorena producens PAL-8-15-08-1</name>
    <dbReference type="NCBI Taxonomy" id="1458985"/>
    <lineage>
        <taxon>Bacteria</taxon>
        <taxon>Bacillati</taxon>
        <taxon>Cyanobacteriota</taxon>
        <taxon>Cyanophyceae</taxon>
        <taxon>Coleofasciculales</taxon>
        <taxon>Coleofasciculaceae</taxon>
        <taxon>Moorena</taxon>
    </lineage>
</organism>
<evidence type="ECO:0000256" key="1">
    <source>
        <dbReference type="SAM" id="MobiDB-lite"/>
    </source>
</evidence>
<evidence type="ECO:0000313" key="2">
    <source>
        <dbReference type="EMBL" id="AOX03708.1"/>
    </source>
</evidence>
<protein>
    <submittedName>
        <fullName evidence="2">Uncharacterized protein</fullName>
    </submittedName>
</protein>
<gene>
    <name evidence="2" type="ORF">BJP34_33580</name>
</gene>
<dbReference type="InterPro" id="IPR045538">
    <property type="entry name" value="CIS_TMP"/>
</dbReference>